<evidence type="ECO:0000313" key="16">
    <source>
        <dbReference type="Proteomes" id="UP000838412"/>
    </source>
</evidence>
<dbReference type="OrthoDB" id="2373987at2759"/>
<evidence type="ECO:0000256" key="8">
    <source>
        <dbReference type="ARBA" id="ARBA00023136"/>
    </source>
</evidence>
<organism evidence="15 16">
    <name type="scientific">Branchiostoma lanceolatum</name>
    <name type="common">Common lancelet</name>
    <name type="synonym">Amphioxus lanceolatum</name>
    <dbReference type="NCBI Taxonomy" id="7740"/>
    <lineage>
        <taxon>Eukaryota</taxon>
        <taxon>Metazoa</taxon>
        <taxon>Chordata</taxon>
        <taxon>Cephalochordata</taxon>
        <taxon>Leptocardii</taxon>
        <taxon>Amphioxiformes</taxon>
        <taxon>Branchiostomatidae</taxon>
        <taxon>Branchiostoma</taxon>
    </lineage>
</organism>
<evidence type="ECO:0000256" key="12">
    <source>
        <dbReference type="SAM" id="MobiDB-lite"/>
    </source>
</evidence>
<evidence type="ECO:0000256" key="2">
    <source>
        <dbReference type="ARBA" id="ARBA00022448"/>
    </source>
</evidence>
<dbReference type="Pfam" id="PF08344">
    <property type="entry name" value="TRP_2"/>
    <property type="match status" value="1"/>
</dbReference>
<dbReference type="Proteomes" id="UP000838412">
    <property type="component" value="Chromosome 5"/>
</dbReference>
<dbReference type="PROSITE" id="PS50088">
    <property type="entry name" value="ANK_REPEAT"/>
    <property type="match status" value="2"/>
</dbReference>
<dbReference type="PROSITE" id="PS50297">
    <property type="entry name" value="ANK_REP_REGION"/>
    <property type="match status" value="1"/>
</dbReference>
<evidence type="ECO:0000259" key="14">
    <source>
        <dbReference type="SMART" id="SM01420"/>
    </source>
</evidence>
<dbReference type="SUPFAM" id="SSF48403">
    <property type="entry name" value="Ankyrin repeat"/>
    <property type="match status" value="1"/>
</dbReference>
<dbReference type="Gene3D" id="1.25.40.20">
    <property type="entry name" value="Ankyrin repeat-containing domain"/>
    <property type="match status" value="1"/>
</dbReference>
<keyword evidence="4" id="KW-0677">Repeat</keyword>
<evidence type="ECO:0000313" key="15">
    <source>
        <dbReference type="EMBL" id="CAH1265671.1"/>
    </source>
</evidence>
<feature type="transmembrane region" description="Helical" evidence="13">
    <location>
        <begin position="412"/>
        <end position="433"/>
    </location>
</feature>
<feature type="domain" description="Transient receptor ion channel" evidence="14">
    <location>
        <begin position="136"/>
        <end position="200"/>
    </location>
</feature>
<feature type="transmembrane region" description="Helical" evidence="13">
    <location>
        <begin position="329"/>
        <end position="349"/>
    </location>
</feature>
<feature type="repeat" description="ANK" evidence="11">
    <location>
        <begin position="41"/>
        <end position="68"/>
    </location>
</feature>
<evidence type="ECO:0000256" key="6">
    <source>
        <dbReference type="ARBA" id="ARBA00023043"/>
    </source>
</evidence>
<feature type="repeat" description="ANK" evidence="11">
    <location>
        <begin position="113"/>
        <end position="145"/>
    </location>
</feature>
<dbReference type="Pfam" id="PF00520">
    <property type="entry name" value="Ion_trans"/>
    <property type="match status" value="1"/>
</dbReference>
<dbReference type="GO" id="GO:0015279">
    <property type="term" value="F:store-operated calcium channel activity"/>
    <property type="evidence" value="ECO:0007669"/>
    <property type="project" value="TreeGrafter"/>
</dbReference>
<dbReference type="GO" id="GO:0005886">
    <property type="term" value="C:plasma membrane"/>
    <property type="evidence" value="ECO:0007669"/>
    <property type="project" value="TreeGrafter"/>
</dbReference>
<feature type="transmembrane region" description="Helical" evidence="13">
    <location>
        <begin position="375"/>
        <end position="391"/>
    </location>
</feature>
<dbReference type="PANTHER" id="PTHR10117">
    <property type="entry name" value="TRANSIENT RECEPTOR POTENTIAL CHANNEL"/>
    <property type="match status" value="1"/>
</dbReference>
<keyword evidence="2" id="KW-0813">Transport</keyword>
<evidence type="ECO:0000256" key="1">
    <source>
        <dbReference type="ARBA" id="ARBA00004141"/>
    </source>
</evidence>
<evidence type="ECO:0000256" key="5">
    <source>
        <dbReference type="ARBA" id="ARBA00022989"/>
    </source>
</evidence>
<dbReference type="InterPro" id="IPR013555">
    <property type="entry name" value="TRP_dom"/>
</dbReference>
<reference evidence="15" key="1">
    <citation type="submission" date="2022-01" db="EMBL/GenBank/DDBJ databases">
        <authorList>
            <person name="Braso-Vives M."/>
        </authorList>
    </citation>
    <scope>NUCLEOTIDE SEQUENCE</scope>
</reference>
<evidence type="ECO:0000256" key="9">
    <source>
        <dbReference type="ARBA" id="ARBA00023303"/>
    </source>
</evidence>
<accession>A0A8J9ZYI7</accession>
<dbReference type="InterPro" id="IPR036770">
    <property type="entry name" value="Ankyrin_rpt-contain_sf"/>
</dbReference>
<keyword evidence="9" id="KW-0407">Ion channel</keyword>
<evidence type="ECO:0000256" key="4">
    <source>
        <dbReference type="ARBA" id="ARBA00022737"/>
    </source>
</evidence>
<dbReference type="EMBL" id="OV696690">
    <property type="protein sequence ID" value="CAH1265671.1"/>
    <property type="molecule type" value="Genomic_DNA"/>
</dbReference>
<evidence type="ECO:0000256" key="7">
    <source>
        <dbReference type="ARBA" id="ARBA00023065"/>
    </source>
</evidence>
<feature type="transmembrane region" description="Helical" evidence="13">
    <location>
        <begin position="294"/>
        <end position="317"/>
    </location>
</feature>
<keyword evidence="3 13" id="KW-0812">Transmembrane</keyword>
<dbReference type="SMART" id="SM00248">
    <property type="entry name" value="ANK"/>
    <property type="match status" value="2"/>
</dbReference>
<feature type="transmembrane region" description="Helical" evidence="13">
    <location>
        <begin position="505"/>
        <end position="527"/>
    </location>
</feature>
<dbReference type="PRINTS" id="PR01097">
    <property type="entry name" value="TRNSRECEPTRP"/>
</dbReference>
<keyword evidence="7" id="KW-0406">Ion transport</keyword>
<sequence length="731" mass="82255">MEARFLELVRNNDVVEVSTVLSEENVSPDIFPDLGTLRDEFGRSALELAVDSGSREVAEVLLDHGAPIGDALLYAIDRQDTGAVRILKEKALSESLGRTYGVDPEIGSSAFPSYMTPVMLAALRNNYPILKMLLQAGFPTSAPDDYKWTTDTSESIAWMDAYRAVCSPSHILLTSPDPFHTAFRTAKALRDVVWKREQNRPELEQLADRCETFAGELLNEARTTKETGAILEHLCSPEDSPYRKSVSTLQLAVDLKLTKFATHPLCFDYVNQRKFQELSDFSQFFQGWETMSSVYAMLSSTAIGLAYPLLCLTHLLAPQSKIGKFSSLSVIRAMYWTWSWLVLLILLLLESQAYRLGPSEIDSIIQGTPASTEPVSGTTILIMIWVIDVASKDLQEVRREGLMSHFKQFWNILDFLMVAVYLAHFALRMVAFFKLDAYTEQGTVADDWAHKANEIRFQPIAVADVLFSIFTIIVFMRTVSLFMYYRFLGMLLISIGRMTVDIMKFIVMGGLILFAFACGLNQLYWFYGTMHQYLCSKLSESNLQALSCSKAQGFDTLFNSLQSLSWAGFGVVDLSLLDLHPGTSPVNVFQIQEWPVITETAGKLVFGLFEVIGVLVLVNLLIAIMSDSYTRTEEVKRIDWGFIVMKDMLHYLKVDVSLPPPFTLIMSVRNALVRPVLALCGRRNNPPDTDTNVERAVHPSQSPLPAKQDVYKLIVGRLITRYLLRKERGLD</sequence>
<dbReference type="GO" id="GO:0051480">
    <property type="term" value="P:regulation of cytosolic calcium ion concentration"/>
    <property type="evidence" value="ECO:0007669"/>
    <property type="project" value="TreeGrafter"/>
</dbReference>
<dbReference type="AlphaFoldDB" id="A0A8J9ZYI7"/>
<keyword evidence="16" id="KW-1185">Reference proteome</keyword>
<evidence type="ECO:0000256" key="13">
    <source>
        <dbReference type="SAM" id="Phobius"/>
    </source>
</evidence>
<protein>
    <submittedName>
        <fullName evidence="15">TRPC5 protein</fullName>
    </submittedName>
</protein>
<keyword evidence="6 11" id="KW-0040">ANK repeat</keyword>
<comment type="subcellular location">
    <subcellularLocation>
        <location evidence="1">Membrane</location>
        <topology evidence="1">Multi-pass membrane protein</topology>
    </subcellularLocation>
</comment>
<feature type="region of interest" description="Disordered" evidence="12">
    <location>
        <begin position="683"/>
        <end position="703"/>
    </location>
</feature>
<keyword evidence="8 13" id="KW-0472">Membrane</keyword>
<keyword evidence="5 13" id="KW-1133">Transmembrane helix</keyword>
<feature type="transmembrane region" description="Helical" evidence="13">
    <location>
        <begin position="604"/>
        <end position="624"/>
    </location>
</feature>
<dbReference type="InterPro" id="IPR005821">
    <property type="entry name" value="Ion_trans_dom"/>
</dbReference>
<proteinExistence type="predicted"/>
<feature type="transmembrane region" description="Helical" evidence="13">
    <location>
        <begin position="465"/>
        <end position="485"/>
    </location>
</feature>
<dbReference type="PANTHER" id="PTHR10117:SF54">
    <property type="entry name" value="TRANSIENT RECEPTOR POTENTIAL-GAMMA PROTEIN"/>
    <property type="match status" value="1"/>
</dbReference>
<gene>
    <name evidence="15" type="primary">TRPC5</name>
    <name evidence="15" type="ORF">BLAG_LOCUS19578</name>
</gene>
<dbReference type="GO" id="GO:0034703">
    <property type="term" value="C:cation channel complex"/>
    <property type="evidence" value="ECO:0007669"/>
    <property type="project" value="TreeGrafter"/>
</dbReference>
<comment type="catalytic activity">
    <reaction evidence="10">
        <text>Ca(2+)(in) = Ca(2+)(out)</text>
        <dbReference type="Rhea" id="RHEA:29671"/>
        <dbReference type="ChEBI" id="CHEBI:29108"/>
    </reaction>
</comment>
<name>A0A8J9ZYI7_BRALA</name>
<evidence type="ECO:0000256" key="10">
    <source>
        <dbReference type="ARBA" id="ARBA00036634"/>
    </source>
</evidence>
<dbReference type="GO" id="GO:0070679">
    <property type="term" value="F:inositol 1,4,5 trisphosphate binding"/>
    <property type="evidence" value="ECO:0007669"/>
    <property type="project" value="TreeGrafter"/>
</dbReference>
<dbReference type="InterPro" id="IPR002110">
    <property type="entry name" value="Ankyrin_rpt"/>
</dbReference>
<evidence type="ECO:0000256" key="11">
    <source>
        <dbReference type="PROSITE-ProRule" id="PRU00023"/>
    </source>
</evidence>
<dbReference type="SMART" id="SM01420">
    <property type="entry name" value="TRP_2"/>
    <property type="match status" value="1"/>
</dbReference>
<dbReference type="InterPro" id="IPR002153">
    <property type="entry name" value="TRPC_channel"/>
</dbReference>
<evidence type="ECO:0000256" key="3">
    <source>
        <dbReference type="ARBA" id="ARBA00022692"/>
    </source>
</evidence>